<protein>
    <submittedName>
        <fullName evidence="2">Uncharacterized protein</fullName>
    </submittedName>
</protein>
<gene>
    <name evidence="2" type="ORF">PG996_000243</name>
</gene>
<evidence type="ECO:0000313" key="2">
    <source>
        <dbReference type="EMBL" id="KAK8081462.1"/>
    </source>
</evidence>
<comment type="caution">
    <text evidence="2">The sequence shown here is derived from an EMBL/GenBank/DDBJ whole genome shotgun (WGS) entry which is preliminary data.</text>
</comment>
<proteinExistence type="predicted"/>
<reference evidence="2 3" key="1">
    <citation type="submission" date="2023-01" db="EMBL/GenBank/DDBJ databases">
        <title>Analysis of 21 Apiospora genomes using comparative genomics revels a genus with tremendous synthesis potential of carbohydrate active enzymes and secondary metabolites.</title>
        <authorList>
            <person name="Sorensen T."/>
        </authorList>
    </citation>
    <scope>NUCLEOTIDE SEQUENCE [LARGE SCALE GENOMIC DNA]</scope>
    <source>
        <strain evidence="2 3">CBS 83171</strain>
    </source>
</reference>
<feature type="compositionally biased region" description="Basic and acidic residues" evidence="1">
    <location>
        <begin position="144"/>
        <end position="155"/>
    </location>
</feature>
<dbReference type="EMBL" id="JAQQWM010000001">
    <property type="protein sequence ID" value="KAK8081462.1"/>
    <property type="molecule type" value="Genomic_DNA"/>
</dbReference>
<name>A0ABR1WDD5_9PEZI</name>
<accession>A0ABR1WDD5</accession>
<evidence type="ECO:0000313" key="3">
    <source>
        <dbReference type="Proteomes" id="UP001446871"/>
    </source>
</evidence>
<dbReference type="Proteomes" id="UP001446871">
    <property type="component" value="Unassembled WGS sequence"/>
</dbReference>
<keyword evidence="3" id="KW-1185">Reference proteome</keyword>
<feature type="region of interest" description="Disordered" evidence="1">
    <location>
        <begin position="112"/>
        <end position="155"/>
    </location>
</feature>
<evidence type="ECO:0000256" key="1">
    <source>
        <dbReference type="SAM" id="MobiDB-lite"/>
    </source>
</evidence>
<sequence>MESSGGDELRIWLRNNEEDLDWDQALELLDNVLDETKDTNQGADCIDAWMRWAVPRFGSEHISYGFGLAREYGLGDVYMVAWDDTEKGLDEMDVDSAAKTELMNRQEAMIKLQEGADGGEEGEERKQGIQEYACSDGGVDSAAEETKAEDQLLEG</sequence>
<organism evidence="2 3">
    <name type="scientific">Apiospora saccharicola</name>
    <dbReference type="NCBI Taxonomy" id="335842"/>
    <lineage>
        <taxon>Eukaryota</taxon>
        <taxon>Fungi</taxon>
        <taxon>Dikarya</taxon>
        <taxon>Ascomycota</taxon>
        <taxon>Pezizomycotina</taxon>
        <taxon>Sordariomycetes</taxon>
        <taxon>Xylariomycetidae</taxon>
        <taxon>Amphisphaeriales</taxon>
        <taxon>Apiosporaceae</taxon>
        <taxon>Apiospora</taxon>
    </lineage>
</organism>